<dbReference type="EMBL" id="LT899436">
    <property type="protein sequence ID" value="SNR14744.1"/>
    <property type="molecule type" value="Genomic_DNA"/>
</dbReference>
<dbReference type="Proteomes" id="UP000215214">
    <property type="component" value="Chromosome TJEJU"/>
</dbReference>
<dbReference type="InterPro" id="IPR026001">
    <property type="entry name" value="Abi-like_C"/>
</dbReference>
<dbReference type="AlphaFoldDB" id="A0A238U8C0"/>
<gene>
    <name evidence="2" type="ORF">TJEJU_0983</name>
</gene>
<dbReference type="Pfam" id="PF14355">
    <property type="entry name" value="Abi_C"/>
    <property type="match status" value="1"/>
</dbReference>
<proteinExistence type="predicted"/>
<protein>
    <recommendedName>
        <fullName evidence="1">Abortive infection protein-like C-terminal domain-containing protein</fullName>
    </recommendedName>
</protein>
<name>A0A238U8C0_9FLAO</name>
<accession>A0A238U8C0</accession>
<evidence type="ECO:0000313" key="2">
    <source>
        <dbReference type="EMBL" id="SNR14744.1"/>
    </source>
</evidence>
<dbReference type="OrthoDB" id="9815944at2"/>
<sequence length="262" mass="29996">MSELKGHIFDWLMELEEEKAVNLLNDCEIDQIYIDTLFRMDSDIETYMYEVIVRVPLKIHRKIDEYAKETSAIESAITEAGQADGIYVRDISWRPYLKSEHKKQNDKKAEKITELLTQEYVNKQIKLMNKSIESNPHLALGISKELIETCCKHILNEARIEINKDWDVAKLVKETNKQIDLMPFEVENIELAKSSIAKILGGFSTITHGITELRNSYGTGHGHLPEFKSLDGIYVKLAVSASSELAVFYLSLEQLKKKKSSS</sequence>
<dbReference type="RefSeq" id="WP_095069939.1">
    <property type="nucleotide sequence ID" value="NZ_LT899436.1"/>
</dbReference>
<reference evidence="2 3" key="1">
    <citation type="submission" date="2017-07" db="EMBL/GenBank/DDBJ databases">
        <authorList>
            <person name="Sun Z.S."/>
            <person name="Albrecht U."/>
            <person name="Echele G."/>
            <person name="Lee C.C."/>
        </authorList>
    </citation>
    <scope>NUCLEOTIDE SEQUENCE [LARGE SCALE GENOMIC DNA]</scope>
    <source>
        <strain evidence="3">type strain: KCTC 22618</strain>
    </source>
</reference>
<feature type="domain" description="Abortive infection protein-like C-terminal" evidence="1">
    <location>
        <begin position="170"/>
        <end position="250"/>
    </location>
</feature>
<keyword evidence="3" id="KW-1185">Reference proteome</keyword>
<dbReference type="KEGG" id="tje:TJEJU_0983"/>
<evidence type="ECO:0000313" key="3">
    <source>
        <dbReference type="Proteomes" id="UP000215214"/>
    </source>
</evidence>
<organism evidence="2 3">
    <name type="scientific">Tenacibaculum jejuense</name>
    <dbReference type="NCBI Taxonomy" id="584609"/>
    <lineage>
        <taxon>Bacteria</taxon>
        <taxon>Pseudomonadati</taxon>
        <taxon>Bacteroidota</taxon>
        <taxon>Flavobacteriia</taxon>
        <taxon>Flavobacteriales</taxon>
        <taxon>Flavobacteriaceae</taxon>
        <taxon>Tenacibaculum</taxon>
    </lineage>
</organism>
<evidence type="ECO:0000259" key="1">
    <source>
        <dbReference type="Pfam" id="PF14355"/>
    </source>
</evidence>